<comment type="caution">
    <text evidence="3">The sequence shown here is derived from an EMBL/GenBank/DDBJ whole genome shotgun (WGS) entry which is preliminary data.</text>
</comment>
<evidence type="ECO:0000313" key="3">
    <source>
        <dbReference type="EMBL" id="NWQ84970.1"/>
    </source>
</evidence>
<organism evidence="3 4">
    <name type="scientific">Columbina picui</name>
    <name type="common">Picui ground-dove</name>
    <dbReference type="NCBI Taxonomy" id="115618"/>
    <lineage>
        <taxon>Eukaryota</taxon>
        <taxon>Metazoa</taxon>
        <taxon>Chordata</taxon>
        <taxon>Craniata</taxon>
        <taxon>Vertebrata</taxon>
        <taxon>Euteleostomi</taxon>
        <taxon>Archelosauria</taxon>
        <taxon>Archosauria</taxon>
        <taxon>Dinosauria</taxon>
        <taxon>Saurischia</taxon>
        <taxon>Theropoda</taxon>
        <taxon>Coelurosauria</taxon>
        <taxon>Aves</taxon>
        <taxon>Neognathae</taxon>
        <taxon>Neoaves</taxon>
        <taxon>Columbimorphae</taxon>
        <taxon>Columbiformes</taxon>
        <taxon>Columbidae</taxon>
        <taxon>Columbina</taxon>
    </lineage>
</organism>
<evidence type="ECO:0000313" key="4">
    <source>
        <dbReference type="Proteomes" id="UP000530263"/>
    </source>
</evidence>
<accession>A0A7K4SHG3</accession>
<feature type="region of interest" description="Disordered" evidence="1">
    <location>
        <begin position="119"/>
        <end position="138"/>
    </location>
</feature>
<feature type="compositionally biased region" description="Basic and acidic residues" evidence="1">
    <location>
        <begin position="122"/>
        <end position="138"/>
    </location>
</feature>
<evidence type="ECO:0000256" key="1">
    <source>
        <dbReference type="SAM" id="MobiDB-lite"/>
    </source>
</evidence>
<dbReference type="EMBL" id="VYZG01011274">
    <property type="protein sequence ID" value="NWQ84970.1"/>
    <property type="molecule type" value="Genomic_DNA"/>
</dbReference>
<reference evidence="3 4" key="1">
    <citation type="submission" date="2019-09" db="EMBL/GenBank/DDBJ databases">
        <title>Bird 10,000 Genomes (B10K) Project - Family phase.</title>
        <authorList>
            <person name="Zhang G."/>
        </authorList>
    </citation>
    <scope>NUCLEOTIDE SEQUENCE [LARGE SCALE GENOMIC DNA]</scope>
    <source>
        <strain evidence="3">B10K-DU-021-26</strain>
        <tissue evidence="3">Mixed tissue sample</tissue>
    </source>
</reference>
<dbReference type="InterPro" id="IPR032147">
    <property type="entry name" value="Cic_dom"/>
</dbReference>
<dbReference type="OrthoDB" id="10051111at2759"/>
<feature type="domain" description="Protein capicua homolog-like" evidence="2">
    <location>
        <begin position="52"/>
        <end position="121"/>
    </location>
</feature>
<feature type="non-terminal residue" evidence="3">
    <location>
        <position position="1"/>
    </location>
</feature>
<sequence length="138" mass="14746">LLLRDGAFRPASARQLRRGGRQLGVQLAGERQITFVDLTEGVADDITNPPALIDDVTPAAGDVTVGAAVCARVEGAEPLFRMGTVLEVGAHPPSFRVRLAPPHAPATPLWVPRSGLRLLRPARPEPRPPHDDVTQSDT</sequence>
<proteinExistence type="predicted"/>
<evidence type="ECO:0000259" key="2">
    <source>
        <dbReference type="Pfam" id="PF16090"/>
    </source>
</evidence>
<protein>
    <submittedName>
        <fullName evidence="3">CIC protein</fullName>
    </submittedName>
</protein>
<name>A0A7K4SHG3_COLPI</name>
<feature type="non-terminal residue" evidence="3">
    <location>
        <position position="138"/>
    </location>
</feature>
<gene>
    <name evidence="3" type="primary">Cic</name>
    <name evidence="3" type="ORF">COLPIC_R14331</name>
</gene>
<dbReference type="Pfam" id="PF16090">
    <property type="entry name" value="DUF4819"/>
    <property type="match status" value="1"/>
</dbReference>
<dbReference type="Proteomes" id="UP000530263">
    <property type="component" value="Unassembled WGS sequence"/>
</dbReference>
<dbReference type="AlphaFoldDB" id="A0A7K4SHG3"/>
<keyword evidence="4" id="KW-1185">Reference proteome</keyword>